<keyword evidence="5" id="KW-1278">Translocase</keyword>
<dbReference type="EMBL" id="CP070496">
    <property type="protein sequence ID" value="QSB05815.1"/>
    <property type="molecule type" value="Genomic_DNA"/>
</dbReference>
<feature type="transmembrane region" description="Helical" evidence="5">
    <location>
        <begin position="345"/>
        <end position="372"/>
    </location>
</feature>
<evidence type="ECO:0000256" key="5">
    <source>
        <dbReference type="HAMAP-Rule" id="MF_00445"/>
    </source>
</evidence>
<evidence type="ECO:0000256" key="3">
    <source>
        <dbReference type="ARBA" id="ARBA00022989"/>
    </source>
</evidence>
<dbReference type="Proteomes" id="UP000662939">
    <property type="component" value="Chromosome"/>
</dbReference>
<name>A0A895XRK6_9ACTN</name>
<feature type="transmembrane region" description="Helical" evidence="5">
    <location>
        <begin position="221"/>
        <end position="245"/>
    </location>
</feature>
<feature type="transmembrane region" description="Helical" evidence="5">
    <location>
        <begin position="12"/>
        <end position="31"/>
    </location>
</feature>
<keyword evidence="4 5" id="KW-0472">Membrane</keyword>
<evidence type="ECO:0000313" key="8">
    <source>
        <dbReference type="EMBL" id="QSB05815.1"/>
    </source>
</evidence>
<dbReference type="PANTHER" id="PTHR22773">
    <property type="entry name" value="NADH DEHYDROGENASE"/>
    <property type="match status" value="1"/>
</dbReference>
<feature type="transmembrane region" description="Helical" evidence="5">
    <location>
        <begin position="424"/>
        <end position="448"/>
    </location>
</feature>
<dbReference type="GO" id="GO:0008137">
    <property type="term" value="F:NADH dehydrogenase (ubiquinone) activity"/>
    <property type="evidence" value="ECO:0007669"/>
    <property type="project" value="InterPro"/>
</dbReference>
<keyword evidence="5" id="KW-0520">NAD</keyword>
<dbReference type="GO" id="GO:0005886">
    <property type="term" value="C:plasma membrane"/>
    <property type="evidence" value="ECO:0007669"/>
    <property type="project" value="UniProtKB-SubCell"/>
</dbReference>
<feature type="transmembrane region" description="Helical" evidence="5">
    <location>
        <begin position="469"/>
        <end position="493"/>
    </location>
</feature>
<feature type="transmembrane region" description="Helical" evidence="5">
    <location>
        <begin position="126"/>
        <end position="143"/>
    </location>
</feature>
<sequence length="496" mass="50441">MEAQAINHLALLPAYIAAATAVLVLVLDLLWSNRRALSALAALGVAATGAAAIWLGAAAEGLDGLVSFPVAGHFTFVLDRPAIAAVVVFAALTLLTVALSARFLATAPLGSEGERPFDPAAESKPVGEYLFLLMASFTGAVVLASSRDLITIIIAVETVTLPLYILVSLRGDRASTEAGVTYLIASVTTGATALMGAAILYAAAGTVHLSALDLSEAHPALVAAGVALLIGGLAFKIAAAPLHAWAPLVYDRAPLPVVTYLASASKLAGAVAIIWITYFGLASAPLTVGTILVALSLTSILVGNLGALSQRRTVRLFAWSSVAHAGYLLAPLAALVTLTGRADPALAAAAAFAYAVFFVLMEATALTVLTAIRGDNDGGFIRDLSGLWHQRPGSAALLAVAVAGLAGLPPGMAGLFAKVAILQWLAGASVGLAIAVIVGTAIGLVYYLRLLRTILIGAPSNYQAHGPTLAVAVVAGIMLLAIGFLPELVLSWAQFG</sequence>
<evidence type="ECO:0000256" key="6">
    <source>
        <dbReference type="RuleBase" id="RU000320"/>
    </source>
</evidence>
<proteinExistence type="inferred from homology"/>
<feature type="transmembrane region" description="Helical" evidence="5">
    <location>
        <begin position="38"/>
        <end position="62"/>
    </location>
</feature>
<comment type="similarity">
    <text evidence="5">Belongs to the complex I subunit 2 family.</text>
</comment>
<dbReference type="KEGG" id="nav:JQS30_02475"/>
<evidence type="ECO:0000256" key="1">
    <source>
        <dbReference type="ARBA" id="ARBA00004127"/>
    </source>
</evidence>
<evidence type="ECO:0000256" key="2">
    <source>
        <dbReference type="ARBA" id="ARBA00022692"/>
    </source>
</evidence>
<comment type="function">
    <text evidence="5">NDH-1 shuttles electrons from NADH, via FMN and iron-sulfur (Fe-S) centers, to quinones in the respiratory chain. The immediate electron acceptor for the enzyme in this species is believed to be a menaquinone. Couples the redox reaction to proton translocation (for every two electrons transferred, four hydrogen ions are translocated across the cytoplasmic membrane), and thus conserves the redox energy in a proton gradient.</text>
</comment>
<feature type="transmembrane region" description="Helical" evidence="5">
    <location>
        <begin position="393"/>
        <end position="412"/>
    </location>
</feature>
<keyword evidence="2 5" id="KW-0812">Transmembrane</keyword>
<dbReference type="RefSeq" id="WP_213171826.1">
    <property type="nucleotide sequence ID" value="NZ_CP070496.1"/>
</dbReference>
<feature type="transmembrane region" description="Helical" evidence="5">
    <location>
        <begin position="284"/>
        <end position="304"/>
    </location>
</feature>
<keyword evidence="5" id="KW-1003">Cell membrane</keyword>
<comment type="subunit">
    <text evidence="5">NDH-1 is composed of 14 different subunits. Subunits NuoA, H, J, K, L, M, N constitute the membrane sector of the complex.</text>
</comment>
<feature type="transmembrane region" description="Helical" evidence="5">
    <location>
        <begin position="257"/>
        <end position="278"/>
    </location>
</feature>
<dbReference type="HAMAP" id="MF_00445">
    <property type="entry name" value="NDH1_NuoN_1"/>
    <property type="match status" value="1"/>
</dbReference>
<dbReference type="AlphaFoldDB" id="A0A895XRK6"/>
<comment type="catalytic activity">
    <reaction evidence="5">
        <text>a quinone + NADH + 5 H(+)(in) = a quinol + NAD(+) + 4 H(+)(out)</text>
        <dbReference type="Rhea" id="RHEA:57888"/>
        <dbReference type="ChEBI" id="CHEBI:15378"/>
        <dbReference type="ChEBI" id="CHEBI:24646"/>
        <dbReference type="ChEBI" id="CHEBI:57540"/>
        <dbReference type="ChEBI" id="CHEBI:57945"/>
        <dbReference type="ChEBI" id="CHEBI:132124"/>
    </reaction>
</comment>
<dbReference type="Pfam" id="PF00361">
    <property type="entry name" value="Proton_antipo_M"/>
    <property type="match status" value="1"/>
</dbReference>
<comment type="subcellular location">
    <subcellularLocation>
        <location evidence="5">Cell membrane</location>
        <topology evidence="5">Multi-pass membrane protein</topology>
    </subcellularLocation>
    <subcellularLocation>
        <location evidence="1">Endomembrane system</location>
        <topology evidence="1">Multi-pass membrane protein</topology>
    </subcellularLocation>
    <subcellularLocation>
        <location evidence="6">Membrane</location>
        <topology evidence="6">Multi-pass membrane protein</topology>
    </subcellularLocation>
</comment>
<feature type="transmembrane region" description="Helical" evidence="5">
    <location>
        <begin position="179"/>
        <end position="201"/>
    </location>
</feature>
<accession>A0A895XRK6</accession>
<evidence type="ECO:0000259" key="7">
    <source>
        <dbReference type="Pfam" id="PF00361"/>
    </source>
</evidence>
<dbReference type="InterPro" id="IPR010096">
    <property type="entry name" value="NADH-Q_OxRdtase_suN/2"/>
</dbReference>
<dbReference type="GO" id="GO:0042773">
    <property type="term" value="P:ATP synthesis coupled electron transport"/>
    <property type="evidence" value="ECO:0007669"/>
    <property type="project" value="InterPro"/>
</dbReference>
<feature type="transmembrane region" description="Helical" evidence="5">
    <location>
        <begin position="82"/>
        <end position="105"/>
    </location>
</feature>
<dbReference type="GO" id="GO:0012505">
    <property type="term" value="C:endomembrane system"/>
    <property type="evidence" value="ECO:0007669"/>
    <property type="project" value="UniProtKB-SubCell"/>
</dbReference>
<feature type="domain" description="NADH:quinone oxidoreductase/Mrp antiporter transmembrane" evidence="7">
    <location>
        <begin position="146"/>
        <end position="442"/>
    </location>
</feature>
<dbReference type="GO" id="GO:0050136">
    <property type="term" value="F:NADH dehydrogenase (quinone) (non-electrogenic) activity"/>
    <property type="evidence" value="ECO:0007669"/>
    <property type="project" value="UniProtKB-UniRule"/>
</dbReference>
<keyword evidence="3 5" id="KW-1133">Transmembrane helix</keyword>
<keyword evidence="5" id="KW-0813">Transport</keyword>
<gene>
    <name evidence="5" type="primary">nuoN</name>
    <name evidence="8" type="ORF">JQS30_02475</name>
</gene>
<dbReference type="EC" id="7.1.1.-" evidence="5"/>
<feature type="transmembrane region" description="Helical" evidence="5">
    <location>
        <begin position="316"/>
        <end position="339"/>
    </location>
</feature>
<reference evidence="8" key="1">
    <citation type="submission" date="2021-02" db="EMBL/GenBank/DDBJ databases">
        <title>Natronoglycomyces albus gen. nov., sp. nov, a haloalkaliphilic actinobacterium from a soda solonchak soil.</title>
        <authorList>
            <person name="Sorokin D.Y."/>
            <person name="Khijniak T.V."/>
            <person name="Zakharycheva A.P."/>
            <person name="Boueva O.V."/>
            <person name="Ariskina E.V."/>
            <person name="Hahnke R.L."/>
            <person name="Bunk B."/>
            <person name="Sproer C."/>
            <person name="Schumann P."/>
            <person name="Evtushenko L.I."/>
            <person name="Kublanov I.V."/>
        </authorList>
    </citation>
    <scope>NUCLEOTIDE SEQUENCE</scope>
    <source>
        <strain evidence="8">DSM 106290</strain>
    </source>
</reference>
<evidence type="ECO:0000256" key="4">
    <source>
        <dbReference type="ARBA" id="ARBA00023136"/>
    </source>
</evidence>
<dbReference type="GO" id="GO:0048038">
    <property type="term" value="F:quinone binding"/>
    <property type="evidence" value="ECO:0007669"/>
    <property type="project" value="UniProtKB-KW"/>
</dbReference>
<dbReference type="InterPro" id="IPR001750">
    <property type="entry name" value="ND/Mrp_TM"/>
</dbReference>
<evidence type="ECO:0000313" key="9">
    <source>
        <dbReference type="Proteomes" id="UP000662939"/>
    </source>
</evidence>
<keyword evidence="9" id="KW-1185">Reference proteome</keyword>
<keyword evidence="5" id="KW-0874">Quinone</keyword>
<organism evidence="8 9">
    <name type="scientific">Natronoglycomyces albus</name>
    <dbReference type="NCBI Taxonomy" id="2811108"/>
    <lineage>
        <taxon>Bacteria</taxon>
        <taxon>Bacillati</taxon>
        <taxon>Actinomycetota</taxon>
        <taxon>Actinomycetes</taxon>
        <taxon>Glycomycetales</taxon>
        <taxon>Glycomycetaceae</taxon>
        <taxon>Natronoglycomyces</taxon>
    </lineage>
</organism>
<feature type="transmembrane region" description="Helical" evidence="5">
    <location>
        <begin position="149"/>
        <end position="167"/>
    </location>
</feature>
<protein>
    <recommendedName>
        <fullName evidence="5">NADH-quinone oxidoreductase subunit N</fullName>
        <ecNumber evidence="5">7.1.1.-</ecNumber>
    </recommendedName>
    <alternativeName>
        <fullName evidence="5">NADH dehydrogenase I subunit N</fullName>
    </alternativeName>
    <alternativeName>
        <fullName evidence="5">NDH-1 subunit N</fullName>
    </alternativeName>
</protein>